<keyword evidence="5" id="KW-0443">Lipid metabolism</keyword>
<protein>
    <recommendedName>
        <fullName evidence="8">Fatty acid hydroxylase domain-containing protein</fullName>
    </recommendedName>
</protein>
<dbReference type="InParanoid" id="B3RPJ7"/>
<dbReference type="InterPro" id="IPR006694">
    <property type="entry name" value="Fatty_acid_hydroxylase"/>
</dbReference>
<keyword evidence="6 7" id="KW-0472">Membrane</keyword>
<dbReference type="EMBL" id="DS985242">
    <property type="protein sequence ID" value="EDV28202.1"/>
    <property type="molecule type" value="Genomic_DNA"/>
</dbReference>
<keyword evidence="10" id="KW-1185">Reference proteome</keyword>
<keyword evidence="3 7" id="KW-1133">Transmembrane helix</keyword>
<dbReference type="OMA" id="FPGLWNK"/>
<feature type="transmembrane region" description="Helical" evidence="7">
    <location>
        <begin position="25"/>
        <end position="45"/>
    </location>
</feature>
<evidence type="ECO:0000256" key="6">
    <source>
        <dbReference type="ARBA" id="ARBA00023136"/>
    </source>
</evidence>
<dbReference type="OrthoDB" id="6354873at2759"/>
<dbReference type="Proteomes" id="UP000009022">
    <property type="component" value="Unassembled WGS sequence"/>
</dbReference>
<feature type="non-terminal residue" evidence="9">
    <location>
        <position position="1"/>
    </location>
</feature>
<dbReference type="GO" id="GO:0005506">
    <property type="term" value="F:iron ion binding"/>
    <property type="evidence" value="ECO:0007669"/>
    <property type="project" value="InterPro"/>
</dbReference>
<sequence length="257" mass="30041">LFYLVAPSESMFQTVQEVPEYVKQVVPLFISAIILEIIIKSIMGIGSSARVNDIIGSLSAGIISRLPQLYFGSLELGAYIWFYEHYNLVRLPWNSYWTWIFCLLSVDMGYYWVHRFGHEVNLFWAAHQVHHSSEEYNLSTALRQSVLQQYFSWVCYLPLALLVPPPVFLVHIQLNLIFQFWIHTEVIDKIGPLEYFLNTPSHHRVHHSRNPQYIDKNYAGVLIIWDRIFGTFEPEDEEGVYGLTSPVATWNPLWVQF</sequence>
<reference evidence="9 10" key="1">
    <citation type="journal article" date="2008" name="Nature">
        <title>The Trichoplax genome and the nature of placozoans.</title>
        <authorList>
            <person name="Srivastava M."/>
            <person name="Begovic E."/>
            <person name="Chapman J."/>
            <person name="Putnam N.H."/>
            <person name="Hellsten U."/>
            <person name="Kawashima T."/>
            <person name="Kuo A."/>
            <person name="Mitros T."/>
            <person name="Salamov A."/>
            <person name="Carpenter M.L."/>
            <person name="Signorovitch A.Y."/>
            <person name="Moreno M.A."/>
            <person name="Kamm K."/>
            <person name="Grimwood J."/>
            <person name="Schmutz J."/>
            <person name="Shapiro H."/>
            <person name="Grigoriev I.V."/>
            <person name="Buss L.W."/>
            <person name="Schierwater B."/>
            <person name="Dellaporta S.L."/>
            <person name="Rokhsar D.S."/>
        </authorList>
    </citation>
    <scope>NUCLEOTIDE SEQUENCE [LARGE SCALE GENOMIC DNA]</scope>
    <source>
        <strain evidence="9 10">Grell-BS-1999</strain>
    </source>
</reference>
<evidence type="ECO:0000256" key="4">
    <source>
        <dbReference type="ARBA" id="ARBA00023002"/>
    </source>
</evidence>
<organism evidence="9 10">
    <name type="scientific">Trichoplax adhaerens</name>
    <name type="common">Trichoplax reptans</name>
    <dbReference type="NCBI Taxonomy" id="10228"/>
    <lineage>
        <taxon>Eukaryota</taxon>
        <taxon>Metazoa</taxon>
        <taxon>Placozoa</taxon>
        <taxon>Uniplacotomia</taxon>
        <taxon>Trichoplacea</taxon>
        <taxon>Trichoplacidae</taxon>
        <taxon>Trichoplax</taxon>
    </lineage>
</organism>
<dbReference type="GO" id="GO:0016491">
    <property type="term" value="F:oxidoreductase activity"/>
    <property type="evidence" value="ECO:0007669"/>
    <property type="project" value="UniProtKB-KW"/>
</dbReference>
<keyword evidence="4" id="KW-0560">Oxidoreductase</keyword>
<feature type="transmembrane region" description="Helical" evidence="7">
    <location>
        <begin position="66"/>
        <end position="83"/>
    </location>
</feature>
<dbReference type="InterPro" id="IPR051689">
    <property type="entry name" value="Sterol_desaturase/TMEM195"/>
</dbReference>
<comment type="subcellular location">
    <subcellularLocation>
        <location evidence="1">Endomembrane system</location>
        <topology evidence="1">Multi-pass membrane protein</topology>
    </subcellularLocation>
</comment>
<evidence type="ECO:0000256" key="1">
    <source>
        <dbReference type="ARBA" id="ARBA00004127"/>
    </source>
</evidence>
<feature type="transmembrane region" description="Helical" evidence="7">
    <location>
        <begin position="95"/>
        <end position="113"/>
    </location>
</feature>
<gene>
    <name evidence="9" type="ORF">TRIADDRAFT_3988</name>
</gene>
<dbReference type="CTD" id="6751251"/>
<evidence type="ECO:0000313" key="9">
    <source>
        <dbReference type="EMBL" id="EDV28202.1"/>
    </source>
</evidence>
<dbReference type="GO" id="GO:0012505">
    <property type="term" value="C:endomembrane system"/>
    <property type="evidence" value="ECO:0007669"/>
    <property type="project" value="UniProtKB-SubCell"/>
</dbReference>
<dbReference type="AlphaFoldDB" id="B3RPJ7"/>
<dbReference type="RefSeq" id="XP_002110036.1">
    <property type="nucleotide sequence ID" value="XM_002110000.1"/>
</dbReference>
<dbReference type="PANTHER" id="PTHR21624:SF1">
    <property type="entry name" value="ALKYLGLYCEROL MONOOXYGENASE"/>
    <property type="match status" value="1"/>
</dbReference>
<dbReference type="eggNOG" id="KOG0872">
    <property type="taxonomic scope" value="Eukaryota"/>
</dbReference>
<evidence type="ECO:0000256" key="5">
    <source>
        <dbReference type="ARBA" id="ARBA00023098"/>
    </source>
</evidence>
<dbReference type="STRING" id="10228.B3RPJ7"/>
<dbReference type="PANTHER" id="PTHR21624">
    <property type="entry name" value="STEROL DESATURASE-RELATED PROTEIN"/>
    <property type="match status" value="1"/>
</dbReference>
<dbReference type="PhylomeDB" id="B3RPJ7"/>
<dbReference type="GO" id="GO:0008610">
    <property type="term" value="P:lipid biosynthetic process"/>
    <property type="evidence" value="ECO:0007669"/>
    <property type="project" value="InterPro"/>
</dbReference>
<proteinExistence type="predicted"/>
<feature type="non-terminal residue" evidence="9">
    <location>
        <position position="257"/>
    </location>
</feature>
<evidence type="ECO:0000256" key="3">
    <source>
        <dbReference type="ARBA" id="ARBA00022989"/>
    </source>
</evidence>
<evidence type="ECO:0000259" key="8">
    <source>
        <dbReference type="Pfam" id="PF04116"/>
    </source>
</evidence>
<accession>B3RPJ7</accession>
<dbReference type="Pfam" id="PF04116">
    <property type="entry name" value="FA_hydroxylase"/>
    <property type="match status" value="1"/>
</dbReference>
<evidence type="ECO:0000256" key="2">
    <source>
        <dbReference type="ARBA" id="ARBA00022692"/>
    </source>
</evidence>
<feature type="domain" description="Fatty acid hydroxylase" evidence="8">
    <location>
        <begin position="99"/>
        <end position="231"/>
    </location>
</feature>
<evidence type="ECO:0000313" key="10">
    <source>
        <dbReference type="Proteomes" id="UP000009022"/>
    </source>
</evidence>
<evidence type="ECO:0000256" key="7">
    <source>
        <dbReference type="SAM" id="Phobius"/>
    </source>
</evidence>
<dbReference type="GeneID" id="6751251"/>
<keyword evidence="2 7" id="KW-0812">Transmembrane</keyword>
<dbReference type="KEGG" id="tad:TRIADDRAFT_3988"/>
<name>B3RPJ7_TRIAD</name>
<dbReference type="HOGENOM" id="CLU_033631_1_1_1"/>